<dbReference type="EMBL" id="UINC01033558">
    <property type="protein sequence ID" value="SVB23035.1"/>
    <property type="molecule type" value="Genomic_DNA"/>
</dbReference>
<dbReference type="GO" id="GO:0005739">
    <property type="term" value="C:mitochondrion"/>
    <property type="evidence" value="ECO:0007669"/>
    <property type="project" value="TreeGrafter"/>
</dbReference>
<organism evidence="3">
    <name type="scientific">marine metagenome</name>
    <dbReference type="NCBI Taxonomy" id="408172"/>
    <lineage>
        <taxon>unclassified sequences</taxon>
        <taxon>metagenomes</taxon>
        <taxon>ecological metagenomes</taxon>
    </lineage>
</organism>
<reference evidence="3" key="1">
    <citation type="submission" date="2018-05" db="EMBL/GenBank/DDBJ databases">
        <authorList>
            <person name="Lanie J.A."/>
            <person name="Ng W.-L."/>
            <person name="Kazmierczak K.M."/>
            <person name="Andrzejewski T.M."/>
            <person name="Davidsen T.M."/>
            <person name="Wayne K.J."/>
            <person name="Tettelin H."/>
            <person name="Glass J.I."/>
            <person name="Rusch D."/>
            <person name="Podicherti R."/>
            <person name="Tsui H.-C.T."/>
            <person name="Winkler M.E."/>
        </authorList>
    </citation>
    <scope>NUCLEOTIDE SEQUENCE</scope>
</reference>
<gene>
    <name evidence="3" type="ORF">METZ01_LOCUS175889</name>
</gene>
<evidence type="ECO:0000313" key="3">
    <source>
        <dbReference type="EMBL" id="SVB23035.1"/>
    </source>
</evidence>
<accession>A0A382CA94</accession>
<protein>
    <recommendedName>
        <fullName evidence="2">FAD dependent oxidoreductase domain-containing protein</fullName>
    </recommendedName>
</protein>
<feature type="transmembrane region" description="Helical" evidence="1">
    <location>
        <begin position="7"/>
        <end position="24"/>
    </location>
</feature>
<dbReference type="PANTHER" id="PTHR13847">
    <property type="entry name" value="SARCOSINE DEHYDROGENASE-RELATED"/>
    <property type="match status" value="1"/>
</dbReference>
<evidence type="ECO:0000256" key="1">
    <source>
        <dbReference type="SAM" id="Phobius"/>
    </source>
</evidence>
<dbReference type="AlphaFoldDB" id="A0A382CA94"/>
<dbReference type="Gene3D" id="3.50.50.60">
    <property type="entry name" value="FAD/NAD(P)-binding domain"/>
    <property type="match status" value="1"/>
</dbReference>
<dbReference type="PANTHER" id="PTHR13847:SF193">
    <property type="entry name" value="PYRUVATE DEHYDROGENASE PHOSPHATASE REGULATORY SUBUNIT, MITOCHONDRIAL"/>
    <property type="match status" value="1"/>
</dbReference>
<proteinExistence type="predicted"/>
<keyword evidence="1" id="KW-1133">Transmembrane helix</keyword>
<keyword evidence="1" id="KW-0812">Transmembrane</keyword>
<feature type="domain" description="FAD dependent oxidoreductase" evidence="2">
    <location>
        <begin position="7"/>
        <end position="83"/>
    </location>
</feature>
<feature type="non-terminal residue" evidence="3">
    <location>
        <position position="84"/>
    </location>
</feature>
<name>A0A382CA94_9ZZZZ</name>
<dbReference type="InterPro" id="IPR006076">
    <property type="entry name" value="FAD-dep_OxRdtase"/>
</dbReference>
<keyword evidence="1" id="KW-0472">Membrane</keyword>
<dbReference type="InterPro" id="IPR036188">
    <property type="entry name" value="FAD/NAD-bd_sf"/>
</dbReference>
<dbReference type="Pfam" id="PF01266">
    <property type="entry name" value="DAO"/>
    <property type="match status" value="1"/>
</dbReference>
<sequence length="84" mass="9083">MRSQARAVVIGGGVVGVSTLYHLARKGWSDVLLVERKELTSGSTWHAAGLLPLFNMSYSVGQIHKYSVSFYGELEAETGQDVGL</sequence>
<evidence type="ECO:0000259" key="2">
    <source>
        <dbReference type="Pfam" id="PF01266"/>
    </source>
</evidence>
<dbReference type="SUPFAM" id="SSF51905">
    <property type="entry name" value="FAD/NAD(P)-binding domain"/>
    <property type="match status" value="1"/>
</dbReference>